<accession>A0A8D8WHE5</accession>
<dbReference type="EMBL" id="HBUF01193085">
    <property type="protein sequence ID" value="CAG6658998.1"/>
    <property type="molecule type" value="Transcribed_RNA"/>
</dbReference>
<dbReference type="InterPro" id="IPR036867">
    <property type="entry name" value="R3H_dom_sf"/>
</dbReference>
<protein>
    <submittedName>
        <fullName evidence="3">Sperm-associated antigen 7</fullName>
    </submittedName>
</protein>
<dbReference type="AlphaFoldDB" id="A0A8D8WHE5"/>
<dbReference type="EMBL" id="HBUF01371411">
    <property type="protein sequence ID" value="CAG6726330.1"/>
    <property type="molecule type" value="Transcribed_RNA"/>
</dbReference>
<dbReference type="PANTHER" id="PTHR13498:SF3">
    <property type="entry name" value="SPERM-ASSOCIATED ANTIGEN 7"/>
    <property type="match status" value="1"/>
</dbReference>
<dbReference type="EMBL" id="HBUF01578955">
    <property type="protein sequence ID" value="CAG6769448.1"/>
    <property type="molecule type" value="Transcribed_RNA"/>
</dbReference>
<feature type="domain" description="R3H" evidence="2">
    <location>
        <begin position="44"/>
        <end position="107"/>
    </location>
</feature>
<dbReference type="EMBL" id="HBUF01119768">
    <property type="protein sequence ID" value="CAG6641915.1"/>
    <property type="molecule type" value="Transcribed_RNA"/>
</dbReference>
<dbReference type="EMBL" id="HBUF01578957">
    <property type="protein sequence ID" value="CAG6769452.1"/>
    <property type="molecule type" value="Transcribed_RNA"/>
</dbReference>
<dbReference type="EMBL" id="HBUF01119767">
    <property type="protein sequence ID" value="CAG6641913.1"/>
    <property type="molecule type" value="Transcribed_RNA"/>
</dbReference>
<dbReference type="InterPro" id="IPR001374">
    <property type="entry name" value="R3H_dom"/>
</dbReference>
<dbReference type="GO" id="GO:0003676">
    <property type="term" value="F:nucleic acid binding"/>
    <property type="evidence" value="ECO:0007669"/>
    <property type="project" value="UniProtKB-UniRule"/>
</dbReference>
<keyword evidence="1" id="KW-0175">Coiled coil</keyword>
<evidence type="ECO:0000313" key="3">
    <source>
        <dbReference type="EMBL" id="CAG6658998.1"/>
    </source>
</evidence>
<reference evidence="3" key="1">
    <citation type="submission" date="2021-05" db="EMBL/GenBank/DDBJ databases">
        <authorList>
            <person name="Alioto T."/>
            <person name="Alioto T."/>
            <person name="Gomez Garrido J."/>
        </authorList>
    </citation>
    <scope>NUCLEOTIDE SEQUENCE</scope>
</reference>
<dbReference type="EMBL" id="HBUF01578956">
    <property type="protein sequence ID" value="CAG6769450.1"/>
    <property type="molecule type" value="Transcribed_RNA"/>
</dbReference>
<dbReference type="Pfam" id="PF01424">
    <property type="entry name" value="R3H"/>
    <property type="match status" value="1"/>
</dbReference>
<dbReference type="EMBL" id="HBUF01193084">
    <property type="protein sequence ID" value="CAG6658997.1"/>
    <property type="molecule type" value="Transcribed_RNA"/>
</dbReference>
<dbReference type="PROSITE" id="PS51061">
    <property type="entry name" value="R3H"/>
    <property type="match status" value="1"/>
</dbReference>
<dbReference type="SMART" id="SM00393">
    <property type="entry name" value="R3H"/>
    <property type="match status" value="1"/>
</dbReference>
<organism evidence="3">
    <name type="scientific">Cacopsylla melanoneura</name>
    <dbReference type="NCBI Taxonomy" id="428564"/>
    <lineage>
        <taxon>Eukaryota</taxon>
        <taxon>Metazoa</taxon>
        <taxon>Ecdysozoa</taxon>
        <taxon>Arthropoda</taxon>
        <taxon>Hexapoda</taxon>
        <taxon>Insecta</taxon>
        <taxon>Pterygota</taxon>
        <taxon>Neoptera</taxon>
        <taxon>Paraneoptera</taxon>
        <taxon>Hemiptera</taxon>
        <taxon>Sternorrhyncha</taxon>
        <taxon>Psylloidea</taxon>
        <taxon>Psyllidae</taxon>
        <taxon>Psyllinae</taxon>
        <taxon>Cacopsylla</taxon>
    </lineage>
</organism>
<dbReference type="PANTHER" id="PTHR13498">
    <property type="entry name" value="SPERM ASSOCIATED ANTIGEN 7"/>
    <property type="match status" value="1"/>
</dbReference>
<dbReference type="SUPFAM" id="SSF82708">
    <property type="entry name" value="R3H domain"/>
    <property type="match status" value="1"/>
</dbReference>
<proteinExistence type="predicted"/>
<feature type="coiled-coil region" evidence="1">
    <location>
        <begin position="22"/>
        <end position="56"/>
    </location>
</feature>
<name>A0A8D8WHE5_9HEMI</name>
<evidence type="ECO:0000256" key="1">
    <source>
        <dbReference type="SAM" id="Coils"/>
    </source>
</evidence>
<dbReference type="Gene3D" id="3.30.1370.50">
    <property type="entry name" value="R3H-like domain"/>
    <property type="match status" value="1"/>
</dbReference>
<sequence>MDLLGSILNSMDKPPTVNAADKTRMKKQMEAINKERDREKEQLKQLRNMAEDKINGFIINNDQSRLKFDPMPQLHRNIIRDAAEDAGLISYSFGIEGEDRYVMLFKKQNPPTEDELTTLRAGEEWNEDKAKEVAQKRKLDQLEEADKQKVTLPKNFKPAHNYREKYQHIIGLESAKEAAKNMETNKQYGFVPSANKKDQRSIEQTLADIQKKKKLKLSHPPPEHSTSSE</sequence>
<dbReference type="InterPro" id="IPR017330">
    <property type="entry name" value="SPAG7"/>
</dbReference>
<dbReference type="EMBL" id="HBUF01371410">
    <property type="protein sequence ID" value="CAG6726329.1"/>
    <property type="molecule type" value="Transcribed_RNA"/>
</dbReference>
<evidence type="ECO:0000259" key="2">
    <source>
        <dbReference type="PROSITE" id="PS51061"/>
    </source>
</evidence>